<dbReference type="Gene3D" id="2.40.70.10">
    <property type="entry name" value="Acid Proteases"/>
    <property type="match status" value="2"/>
</dbReference>
<dbReference type="Pfam" id="PF00026">
    <property type="entry name" value="Asp"/>
    <property type="match status" value="1"/>
</dbReference>
<evidence type="ECO:0000256" key="3">
    <source>
        <dbReference type="SAM" id="Phobius"/>
    </source>
</evidence>
<evidence type="ECO:0000256" key="1">
    <source>
        <dbReference type="ARBA" id="ARBA00007447"/>
    </source>
</evidence>
<accession>A0A6A5UHF7</accession>
<gene>
    <name evidence="5" type="ORF">CC80DRAFT_487595</name>
</gene>
<keyword evidence="6" id="KW-1185">Reference proteome</keyword>
<proteinExistence type="inferred from homology"/>
<dbReference type="InterPro" id="IPR034164">
    <property type="entry name" value="Pepsin-like_dom"/>
</dbReference>
<dbReference type="CDD" id="cd05471">
    <property type="entry name" value="pepsin_like"/>
    <property type="match status" value="1"/>
</dbReference>
<dbReference type="OrthoDB" id="4074350at2759"/>
<name>A0A6A5UHF7_9PLEO</name>
<keyword evidence="3" id="KW-0472">Membrane</keyword>
<dbReference type="GO" id="GO:0004190">
    <property type="term" value="F:aspartic-type endopeptidase activity"/>
    <property type="evidence" value="ECO:0007669"/>
    <property type="project" value="InterPro"/>
</dbReference>
<evidence type="ECO:0000259" key="4">
    <source>
        <dbReference type="PROSITE" id="PS51767"/>
    </source>
</evidence>
<feature type="region of interest" description="Disordered" evidence="2">
    <location>
        <begin position="1"/>
        <end position="24"/>
    </location>
</feature>
<evidence type="ECO:0000313" key="6">
    <source>
        <dbReference type="Proteomes" id="UP000800035"/>
    </source>
</evidence>
<keyword evidence="5" id="KW-0645">Protease</keyword>
<organism evidence="5 6">
    <name type="scientific">Byssothecium circinans</name>
    <dbReference type="NCBI Taxonomy" id="147558"/>
    <lineage>
        <taxon>Eukaryota</taxon>
        <taxon>Fungi</taxon>
        <taxon>Dikarya</taxon>
        <taxon>Ascomycota</taxon>
        <taxon>Pezizomycotina</taxon>
        <taxon>Dothideomycetes</taxon>
        <taxon>Pleosporomycetidae</taxon>
        <taxon>Pleosporales</taxon>
        <taxon>Massarineae</taxon>
        <taxon>Massarinaceae</taxon>
        <taxon>Byssothecium</taxon>
    </lineage>
</organism>
<dbReference type="Proteomes" id="UP000800035">
    <property type="component" value="Unassembled WGS sequence"/>
</dbReference>
<dbReference type="InterPro" id="IPR021109">
    <property type="entry name" value="Peptidase_aspartic_dom_sf"/>
</dbReference>
<reference evidence="5" key="1">
    <citation type="journal article" date="2020" name="Stud. Mycol.">
        <title>101 Dothideomycetes genomes: a test case for predicting lifestyles and emergence of pathogens.</title>
        <authorList>
            <person name="Haridas S."/>
            <person name="Albert R."/>
            <person name="Binder M."/>
            <person name="Bloem J."/>
            <person name="Labutti K."/>
            <person name="Salamov A."/>
            <person name="Andreopoulos B."/>
            <person name="Baker S."/>
            <person name="Barry K."/>
            <person name="Bills G."/>
            <person name="Bluhm B."/>
            <person name="Cannon C."/>
            <person name="Castanera R."/>
            <person name="Culley D."/>
            <person name="Daum C."/>
            <person name="Ezra D."/>
            <person name="Gonzalez J."/>
            <person name="Henrissat B."/>
            <person name="Kuo A."/>
            <person name="Liang C."/>
            <person name="Lipzen A."/>
            <person name="Lutzoni F."/>
            <person name="Magnuson J."/>
            <person name="Mondo S."/>
            <person name="Nolan M."/>
            <person name="Ohm R."/>
            <person name="Pangilinan J."/>
            <person name="Park H.-J."/>
            <person name="Ramirez L."/>
            <person name="Alfaro M."/>
            <person name="Sun H."/>
            <person name="Tritt A."/>
            <person name="Yoshinaga Y."/>
            <person name="Zwiers L.-H."/>
            <person name="Turgeon B."/>
            <person name="Goodwin S."/>
            <person name="Spatafora J."/>
            <person name="Crous P."/>
            <person name="Grigoriev I."/>
        </authorList>
    </citation>
    <scope>NUCLEOTIDE SEQUENCE</scope>
    <source>
        <strain evidence="5">CBS 675.92</strain>
    </source>
</reference>
<dbReference type="GO" id="GO:0006508">
    <property type="term" value="P:proteolysis"/>
    <property type="evidence" value="ECO:0007669"/>
    <property type="project" value="UniProtKB-KW"/>
</dbReference>
<keyword evidence="3" id="KW-1133">Transmembrane helix</keyword>
<keyword evidence="3" id="KW-0812">Transmembrane</keyword>
<evidence type="ECO:0000313" key="5">
    <source>
        <dbReference type="EMBL" id="KAF1963202.1"/>
    </source>
</evidence>
<feature type="domain" description="Peptidase A1" evidence="4">
    <location>
        <begin position="32"/>
        <end position="387"/>
    </location>
</feature>
<protein>
    <submittedName>
        <fullName evidence="5">Acid protease</fullName>
    </submittedName>
</protein>
<comment type="similarity">
    <text evidence="1">Belongs to the peptidase A1 family.</text>
</comment>
<dbReference type="PANTHER" id="PTHR47966">
    <property type="entry name" value="BETA-SITE APP-CLEAVING ENZYME, ISOFORM A-RELATED"/>
    <property type="match status" value="1"/>
</dbReference>
<feature type="transmembrane region" description="Helical" evidence="3">
    <location>
        <begin position="417"/>
        <end position="444"/>
    </location>
</feature>
<dbReference type="PROSITE" id="PS51767">
    <property type="entry name" value="PEPTIDASE_A1"/>
    <property type="match status" value="1"/>
</dbReference>
<dbReference type="GO" id="GO:0000324">
    <property type="term" value="C:fungal-type vacuole"/>
    <property type="evidence" value="ECO:0007669"/>
    <property type="project" value="TreeGrafter"/>
</dbReference>
<keyword evidence="5" id="KW-0378">Hydrolase</keyword>
<dbReference type="InterPro" id="IPR001461">
    <property type="entry name" value="Aspartic_peptidase_A1"/>
</dbReference>
<evidence type="ECO:0000256" key="2">
    <source>
        <dbReference type="SAM" id="MobiDB-lite"/>
    </source>
</evidence>
<dbReference type="EMBL" id="ML976978">
    <property type="protein sequence ID" value="KAF1963202.1"/>
    <property type="molecule type" value="Genomic_DNA"/>
</dbReference>
<dbReference type="SUPFAM" id="SSF50630">
    <property type="entry name" value="Acid proteases"/>
    <property type="match status" value="1"/>
</dbReference>
<dbReference type="AlphaFoldDB" id="A0A6A5UHF7"/>
<dbReference type="InterPro" id="IPR033121">
    <property type="entry name" value="PEPTIDASE_A1"/>
</dbReference>
<sequence length="521" mass="56880">MHIVPRGTSSPTPQPYVVPPSQEFDGNDGSWSTFKVNVGGQDLRVQASTKSGETYVIVPAGCVAGVDPSNCASSRGAGILNSAQSPGFQSNTSSTWSTIGQYDIGLEQNLGYEGRGMFGYDTVTLGSETAGTSLSLKKQVVAGVAELDYFMGHIPLGTTDSSFCGSCKPEKTFLWQLRNNSMIPSLSFAYTAGAKYRSKSYLAQLILGGYDTSRFLHNTMDFSFSFSINPSRLLSVAVNSITATNTLKGTYSLSSSAHFSLVDSTVPHIWLPRDICDAFETAFGLTYDSKTDLYLVNTTIRSQLQALNPSITFKLANTLSDTTSNYTNIILPYSAFDLQASYPYYPNATNYFPIRRAANDSQYTLGRTLLQEAYLIVDYERANFTITRASFPEQQLPAAKILPIHPPSSSSHSNTRLSVTAIAGIIIGSTAVIAIIASAIYFFLHRRRKQTREDLAYMNKGSCLSTTSSSDIQELDGPQVHEMMVPTSWSELPTHDQKIELAVLPTELPIRLEYAEMDGRG</sequence>
<dbReference type="PANTHER" id="PTHR47966:SF51">
    <property type="entry name" value="BETA-SITE APP-CLEAVING ENZYME, ISOFORM A-RELATED"/>
    <property type="match status" value="1"/>
</dbReference>